<sequence length="78" mass="8309">MCLCFVATCLYFPFTVTCGSPAQCRLLPCSYKPCLHSALFGRLQCHGCLVTTASTASCQQLPRVLVVSNSNTSSRSGA</sequence>
<organism evidence="2">
    <name type="scientific">Ixodes ricinus</name>
    <name type="common">Common tick</name>
    <name type="synonym">Acarus ricinus</name>
    <dbReference type="NCBI Taxonomy" id="34613"/>
    <lineage>
        <taxon>Eukaryota</taxon>
        <taxon>Metazoa</taxon>
        <taxon>Ecdysozoa</taxon>
        <taxon>Arthropoda</taxon>
        <taxon>Chelicerata</taxon>
        <taxon>Arachnida</taxon>
        <taxon>Acari</taxon>
        <taxon>Parasitiformes</taxon>
        <taxon>Ixodida</taxon>
        <taxon>Ixodoidea</taxon>
        <taxon>Ixodidae</taxon>
        <taxon>Ixodinae</taxon>
        <taxon>Ixodes</taxon>
    </lineage>
</organism>
<feature type="signal peptide" evidence="1">
    <location>
        <begin position="1"/>
        <end position="19"/>
    </location>
</feature>
<accession>A0A147BUB3</accession>
<evidence type="ECO:0000313" key="2">
    <source>
        <dbReference type="EMBL" id="JAR94321.1"/>
    </source>
</evidence>
<dbReference type="AlphaFoldDB" id="A0A147BUB3"/>
<reference evidence="2" key="1">
    <citation type="journal article" date="2018" name="PLoS Negl. Trop. Dis.">
        <title>Sialome diversity of ticks revealed by RNAseq of single tick salivary glands.</title>
        <authorList>
            <person name="Perner J."/>
            <person name="Kropackova S."/>
            <person name="Kopacek P."/>
            <person name="Ribeiro J.M."/>
        </authorList>
    </citation>
    <scope>NUCLEOTIDE SEQUENCE</scope>
    <source>
        <strain evidence="2">Siblings of single egg batch collected in Ceske Budejovice</strain>
        <tissue evidence="2">Salivary glands</tissue>
    </source>
</reference>
<name>A0A147BUB3_IXORI</name>
<protein>
    <submittedName>
        <fullName evidence="2">Putative secreted protein</fullName>
    </submittedName>
</protein>
<feature type="chain" id="PRO_5007542926" evidence="1">
    <location>
        <begin position="20"/>
        <end position="78"/>
    </location>
</feature>
<proteinExistence type="predicted"/>
<dbReference type="EMBL" id="GEGO01001083">
    <property type="protein sequence ID" value="JAR94321.1"/>
    <property type="molecule type" value="Transcribed_RNA"/>
</dbReference>
<evidence type="ECO:0000256" key="1">
    <source>
        <dbReference type="SAM" id="SignalP"/>
    </source>
</evidence>
<keyword evidence="1" id="KW-0732">Signal</keyword>